<feature type="region of interest" description="Disordered" evidence="9">
    <location>
        <begin position="563"/>
        <end position="623"/>
    </location>
</feature>
<dbReference type="PANTHER" id="PTHR43884:SF1">
    <property type="entry name" value="SHORT_BRANCHED CHAIN SPECIFIC ACYL-COA DEHYDROGENASE, MITOCHONDRIAL"/>
    <property type="match status" value="1"/>
</dbReference>
<feature type="compositionally biased region" description="Acidic residues" evidence="9">
    <location>
        <begin position="116"/>
        <end position="131"/>
    </location>
</feature>
<evidence type="ECO:0000313" key="12">
    <source>
        <dbReference type="Proteomes" id="UP000075225"/>
    </source>
</evidence>
<evidence type="ECO:0000256" key="8">
    <source>
        <dbReference type="ARBA" id="ARBA00023098"/>
    </source>
</evidence>
<evidence type="ECO:0000256" key="3">
    <source>
        <dbReference type="ARBA" id="ARBA00009347"/>
    </source>
</evidence>
<keyword evidence="6" id="KW-0276">Fatty acid metabolism</keyword>
<dbReference type="EMBL" id="AHZP02002210">
    <property type="protein sequence ID" value="KYK64658.1"/>
    <property type="molecule type" value="Genomic_DNA"/>
</dbReference>
<feature type="compositionally biased region" description="Polar residues" evidence="9">
    <location>
        <begin position="586"/>
        <end position="595"/>
    </location>
</feature>
<dbReference type="InterPro" id="IPR009100">
    <property type="entry name" value="AcylCoA_DH/oxidase_NM_dom_sf"/>
</dbReference>
<dbReference type="SMART" id="SM00233">
    <property type="entry name" value="PH"/>
    <property type="match status" value="1"/>
</dbReference>
<dbReference type="SUPFAM" id="SSF56645">
    <property type="entry name" value="Acyl-CoA dehydrogenase NM domain-like"/>
    <property type="match status" value="1"/>
</dbReference>
<dbReference type="Gene3D" id="1.10.540.10">
    <property type="entry name" value="Acyl-CoA dehydrogenase/oxidase, N-terminal domain"/>
    <property type="match status" value="1"/>
</dbReference>
<dbReference type="GO" id="GO:0005739">
    <property type="term" value="C:mitochondrion"/>
    <property type="evidence" value="ECO:0007669"/>
    <property type="project" value="TreeGrafter"/>
</dbReference>
<evidence type="ECO:0000256" key="1">
    <source>
        <dbReference type="ARBA" id="ARBA00001974"/>
    </source>
</evidence>
<keyword evidence="5" id="KW-0274">FAD</keyword>
<dbReference type="PANTHER" id="PTHR43884">
    <property type="entry name" value="ACYL-COA DEHYDROGENASE"/>
    <property type="match status" value="1"/>
</dbReference>
<evidence type="ECO:0000256" key="6">
    <source>
        <dbReference type="ARBA" id="ARBA00022832"/>
    </source>
</evidence>
<evidence type="ECO:0000256" key="2">
    <source>
        <dbReference type="ARBA" id="ARBA00005189"/>
    </source>
</evidence>
<dbReference type="Pfam" id="PF20399">
    <property type="entry name" value="PH_20"/>
    <property type="match status" value="1"/>
</dbReference>
<dbReference type="InterPro" id="IPR011993">
    <property type="entry name" value="PH-like_dom_sf"/>
</dbReference>
<comment type="cofactor">
    <cofactor evidence="1">
        <name>FAD</name>
        <dbReference type="ChEBI" id="CHEBI:57692"/>
    </cofactor>
</comment>
<feature type="domain" description="PH" evidence="10">
    <location>
        <begin position="295"/>
        <end position="411"/>
    </location>
</feature>
<protein>
    <submittedName>
        <fullName evidence="11">Short-chain-acyl-CoA dehydrogenase</fullName>
    </submittedName>
</protein>
<dbReference type="Proteomes" id="UP000075225">
    <property type="component" value="Unassembled WGS sequence"/>
</dbReference>
<evidence type="ECO:0000256" key="9">
    <source>
        <dbReference type="SAM" id="MobiDB-lite"/>
    </source>
</evidence>
<keyword evidence="8" id="KW-0443">Lipid metabolism</keyword>
<gene>
    <name evidence="11" type="ORF">TGPRC2_266270</name>
</gene>
<dbReference type="InterPro" id="IPR046869">
    <property type="entry name" value="SLM1/RGC1-like_PH"/>
</dbReference>
<keyword evidence="7" id="KW-0560">Oxidoreductase</keyword>
<keyword evidence="4" id="KW-0285">Flavoprotein</keyword>
<sequence length="637" mass="69622">MRSAALHLPKRFVRSGFSAAPVGKALAVPRACLVAPPLGKTREWVSVAQSQENRWQPGTGAFSAVVCTPDMRSRGCVPALFSRLFATSPEKEAKAGKKKDDLKSYARQLWTGDNPNSDDDLDSEFSSEESETTNAPRSSLRPLTLLDTDTATLRQAVRRFAEEEIRSKVEAMDDEGAIEAEVIEGLFKQGYLGMEIEEKYGGSAMSFFNSLVVIEELARVDPSVAALVDIHGEPVLMSLAMCLGCCFLGLLEASARHSLDGRTSLEDFLPACVNCPLIVNLARQLQDSPFPSTHRVYRQGVVERQAGGGTGGAFSGFLQKWRHGFLVLTWDRFLHMFRQEEDIQEAKPPCWSICLARSEVHKCKTRDQKEATIEIREKRRRFFSSRVSGVFRPPTSRECDEWMAALETVANDSTFFEAAAVRATTWRPSDLELSNPQRRGSNASGSPRFWGNGCLISSLAAFHVDTLSPESSATVDESSVGEASRCSSPTWRVPPHYHDVAISTFSACPLSREAADSEGAQGLGKSAFSSSLQLFEHRRRSSLSSTSPSSLRSGPRVSHLFADTHSDRLSQETSGEFDGPLRSPVGFTTLSTLPSSGRKVNPFGDDGDQSPRAQPTACSAGNFGLDEEAGIWLDSNS</sequence>
<dbReference type="InterPro" id="IPR001849">
    <property type="entry name" value="PH_domain"/>
</dbReference>
<evidence type="ECO:0000259" key="10">
    <source>
        <dbReference type="PROSITE" id="PS50003"/>
    </source>
</evidence>
<evidence type="ECO:0000313" key="11">
    <source>
        <dbReference type="EMBL" id="KYK64658.1"/>
    </source>
</evidence>
<dbReference type="SUPFAM" id="SSF50729">
    <property type="entry name" value="PH domain-like"/>
    <property type="match status" value="1"/>
</dbReference>
<proteinExistence type="inferred from homology"/>
<name>A0A151H5Q8_TOXGO</name>
<dbReference type="VEuPathDB" id="ToxoDB:TGPRC2_266270"/>
<dbReference type="InterPro" id="IPR013786">
    <property type="entry name" value="AcylCoA_DH/ox_N"/>
</dbReference>
<comment type="pathway">
    <text evidence="2">Lipid metabolism.</text>
</comment>
<comment type="caution">
    <text evidence="11">The sequence shown here is derived from an EMBL/GenBank/DDBJ whole genome shotgun (WGS) entry which is preliminary data.</text>
</comment>
<dbReference type="Gene3D" id="2.30.29.30">
    <property type="entry name" value="Pleckstrin-homology domain (PH domain)/Phosphotyrosine-binding domain (PTB)"/>
    <property type="match status" value="1"/>
</dbReference>
<dbReference type="FunFam" id="1.10.540.10:FF:000026">
    <property type="entry name" value="Acyl-CoA dehydrogenase medium chain"/>
    <property type="match status" value="1"/>
</dbReference>
<organism evidence="11 12">
    <name type="scientific">Toxoplasma gondii TgCatPRC2</name>
    <dbReference type="NCBI Taxonomy" id="1130821"/>
    <lineage>
        <taxon>Eukaryota</taxon>
        <taxon>Sar</taxon>
        <taxon>Alveolata</taxon>
        <taxon>Apicomplexa</taxon>
        <taxon>Conoidasida</taxon>
        <taxon>Coccidia</taxon>
        <taxon>Eucoccidiorida</taxon>
        <taxon>Eimeriorina</taxon>
        <taxon>Sarcocystidae</taxon>
        <taxon>Toxoplasma</taxon>
    </lineage>
</organism>
<dbReference type="Pfam" id="PF02771">
    <property type="entry name" value="Acyl-CoA_dh_N"/>
    <property type="match status" value="1"/>
</dbReference>
<evidence type="ECO:0000256" key="5">
    <source>
        <dbReference type="ARBA" id="ARBA00022827"/>
    </source>
</evidence>
<feature type="region of interest" description="Disordered" evidence="9">
    <location>
        <begin position="109"/>
        <end position="142"/>
    </location>
</feature>
<evidence type="ECO:0000256" key="4">
    <source>
        <dbReference type="ARBA" id="ARBA00022630"/>
    </source>
</evidence>
<dbReference type="PROSITE" id="PS50003">
    <property type="entry name" value="PH_DOMAIN"/>
    <property type="match status" value="1"/>
</dbReference>
<accession>A0A151H5Q8</accession>
<comment type="similarity">
    <text evidence="3">Belongs to the acyl-CoA dehydrogenase family.</text>
</comment>
<dbReference type="AlphaFoldDB" id="A0A151H5Q8"/>
<evidence type="ECO:0000256" key="7">
    <source>
        <dbReference type="ARBA" id="ARBA00023002"/>
    </source>
</evidence>
<reference evidence="12" key="1">
    <citation type="submission" date="2016-03" db="EMBL/GenBank/DDBJ databases">
        <authorList>
            <person name="Sibley D."/>
            <person name="Venepally P."/>
            <person name="Karamycheva S."/>
            <person name="Hadjithomas M."/>
            <person name="Khan A."/>
            <person name="Brunk B."/>
            <person name="Roos D."/>
            <person name="Caler E."/>
            <person name="Lorenzi H."/>
        </authorList>
    </citation>
    <scope>NUCLEOTIDE SEQUENCE [LARGE SCALE GENOMIC DNA]</scope>
    <source>
        <strain evidence="12">TgCatPRC2</strain>
    </source>
</reference>
<dbReference type="GO" id="GO:0006631">
    <property type="term" value="P:fatty acid metabolic process"/>
    <property type="evidence" value="ECO:0007669"/>
    <property type="project" value="UniProtKB-KW"/>
</dbReference>
<dbReference type="GO" id="GO:0050660">
    <property type="term" value="F:flavin adenine dinucleotide binding"/>
    <property type="evidence" value="ECO:0007669"/>
    <property type="project" value="InterPro"/>
</dbReference>
<dbReference type="GO" id="GO:0003995">
    <property type="term" value="F:acyl-CoA dehydrogenase activity"/>
    <property type="evidence" value="ECO:0007669"/>
    <property type="project" value="TreeGrafter"/>
</dbReference>
<dbReference type="InterPro" id="IPR037069">
    <property type="entry name" value="AcylCoA_DH/ox_N_sf"/>
</dbReference>